<accession>A0A6J1PDD8</accession>
<protein>
    <submittedName>
        <fullName evidence="2">Uncharacterized protein LOC112451863</fullName>
    </submittedName>
</protein>
<evidence type="ECO:0000313" key="1">
    <source>
        <dbReference type="Proteomes" id="UP000504618"/>
    </source>
</evidence>
<evidence type="ECO:0000313" key="2">
    <source>
        <dbReference type="RefSeq" id="XP_024867537.1"/>
    </source>
</evidence>
<proteinExistence type="predicted"/>
<reference evidence="2" key="1">
    <citation type="submission" date="2025-08" db="UniProtKB">
        <authorList>
            <consortium name="RefSeq"/>
        </authorList>
    </citation>
    <scope>IDENTIFICATION</scope>
    <source>
        <tissue evidence="2">Whole body</tissue>
    </source>
</reference>
<dbReference type="Proteomes" id="UP000504618">
    <property type="component" value="Unplaced"/>
</dbReference>
<dbReference type="RefSeq" id="XP_024867537.1">
    <property type="nucleotide sequence ID" value="XM_025011769.1"/>
</dbReference>
<organism evidence="1 2">
    <name type="scientific">Temnothorax curvispinosus</name>
    <dbReference type="NCBI Taxonomy" id="300111"/>
    <lineage>
        <taxon>Eukaryota</taxon>
        <taxon>Metazoa</taxon>
        <taxon>Ecdysozoa</taxon>
        <taxon>Arthropoda</taxon>
        <taxon>Hexapoda</taxon>
        <taxon>Insecta</taxon>
        <taxon>Pterygota</taxon>
        <taxon>Neoptera</taxon>
        <taxon>Endopterygota</taxon>
        <taxon>Hymenoptera</taxon>
        <taxon>Apocrita</taxon>
        <taxon>Aculeata</taxon>
        <taxon>Formicoidea</taxon>
        <taxon>Formicidae</taxon>
        <taxon>Myrmicinae</taxon>
        <taxon>Temnothorax</taxon>
    </lineage>
</organism>
<name>A0A6J1PDD8_9HYME</name>
<dbReference type="GeneID" id="112451863"/>
<gene>
    <name evidence="2" type="primary">LOC112451863</name>
</gene>
<dbReference type="OrthoDB" id="7554583at2759"/>
<dbReference type="AlphaFoldDB" id="A0A6J1PDD8"/>
<sequence>MAAAQKTIAIRAVRAYRTVSHMGTTTLAGIPPIHLLTRSYAETYEAVSRVREALGEVPPRNRRELKLRSKETLLRSWKEDLADPRHLWRRRVIEAIQPVLEKWVEGIKKRNLAFHAVQVITGHGCFGKYLHRIGKERTTRCHHCPEGADTAQHTLEDCPAWDEERRALRAEIGEDLSLLAVIATTVQAGKRRRENWRSFASF</sequence>
<keyword evidence="1" id="KW-1185">Reference proteome</keyword>